<keyword evidence="1" id="KW-0812">Transmembrane</keyword>
<organism evidence="2">
    <name type="scientific">Fopius arisanus</name>
    <dbReference type="NCBI Taxonomy" id="64838"/>
    <lineage>
        <taxon>Eukaryota</taxon>
        <taxon>Metazoa</taxon>
        <taxon>Ecdysozoa</taxon>
        <taxon>Arthropoda</taxon>
        <taxon>Hexapoda</taxon>
        <taxon>Insecta</taxon>
        <taxon>Pterygota</taxon>
        <taxon>Neoptera</taxon>
        <taxon>Endopterygota</taxon>
        <taxon>Hymenoptera</taxon>
        <taxon>Apocrita</taxon>
        <taxon>Ichneumonoidea</taxon>
        <taxon>Braconidae</taxon>
        <taxon>Opiinae</taxon>
        <taxon>Fopius</taxon>
    </lineage>
</organism>
<dbReference type="GeneID" id="105265710"/>
<keyword evidence="3" id="KW-1185">Reference proteome</keyword>
<keyword evidence="1" id="KW-0472">Membrane</keyword>
<accession>A0A0C9R2R8</accession>
<dbReference type="KEGG" id="fas:105265710"/>
<evidence type="ECO:0000313" key="2">
    <source>
        <dbReference type="EMBL" id="JAG72017.1"/>
    </source>
</evidence>
<protein>
    <submittedName>
        <fullName evidence="2">PdxA_2 protein</fullName>
    </submittedName>
</protein>
<feature type="transmembrane region" description="Helical" evidence="1">
    <location>
        <begin position="125"/>
        <end position="151"/>
    </location>
</feature>
<dbReference type="Proteomes" id="UP000694866">
    <property type="component" value="Unplaced"/>
</dbReference>
<reference evidence="4" key="2">
    <citation type="submission" date="2025-04" db="UniProtKB">
        <authorList>
            <consortium name="RefSeq"/>
        </authorList>
    </citation>
    <scope>IDENTIFICATION</scope>
    <source>
        <strain evidence="4">USDA-PBARC FA_bdor</strain>
        <tissue evidence="4">Whole organism</tissue>
    </source>
</reference>
<sequence>MEASRLSSQPTLVRRVSDLFRDGNASGSQLFTHSSMQKLRHCCQNLSLFPYLLYSLGDMKNTSQKQTINQLISKLTARLIQLYLAIRLSVHRKLQPETPKPSPEALKVNVKFTKFEIQKRKQNSLLLILAVYLAPIVLLFQLIGILSLLVLGKHTPGFIFLLSALLFLGYISMKVLSHDNDNEEYKKRAKRKID</sequence>
<keyword evidence="1" id="KW-1133">Transmembrane helix</keyword>
<evidence type="ECO:0000256" key="1">
    <source>
        <dbReference type="SAM" id="Phobius"/>
    </source>
</evidence>
<reference evidence="2" key="1">
    <citation type="submission" date="2015-01" db="EMBL/GenBank/DDBJ databases">
        <title>Transcriptome Assembly of Fopius arisanus.</title>
        <authorList>
            <person name="Geib S."/>
        </authorList>
    </citation>
    <scope>NUCLEOTIDE SEQUENCE</scope>
</reference>
<evidence type="ECO:0000313" key="3">
    <source>
        <dbReference type="Proteomes" id="UP000694866"/>
    </source>
</evidence>
<gene>
    <name evidence="2" type="primary">pdxA_2</name>
    <name evidence="4" type="synonym">LOC105265710</name>
    <name evidence="2" type="ORF">g.16950</name>
</gene>
<feature type="transmembrane region" description="Helical" evidence="1">
    <location>
        <begin position="157"/>
        <end position="177"/>
    </location>
</feature>
<proteinExistence type="predicted"/>
<dbReference type="AlphaFoldDB" id="A0A0C9R2R8"/>
<name>A0A0C9R2R8_9HYME</name>
<dbReference type="OrthoDB" id="7677010at2759"/>
<dbReference type="EMBL" id="GBYB01002250">
    <property type="protein sequence ID" value="JAG72017.1"/>
    <property type="molecule type" value="Transcribed_RNA"/>
</dbReference>
<accession>A0A9R1TZG9</accession>
<dbReference type="RefSeq" id="XP_011301662.1">
    <property type="nucleotide sequence ID" value="XM_011303360.1"/>
</dbReference>
<evidence type="ECO:0000313" key="4">
    <source>
        <dbReference type="RefSeq" id="XP_011301662.1"/>
    </source>
</evidence>